<name>A0A485L2G8_9STRA</name>
<dbReference type="EMBL" id="VJMH01005608">
    <property type="protein sequence ID" value="KAF0694061.1"/>
    <property type="molecule type" value="Genomic_DNA"/>
</dbReference>
<evidence type="ECO:0000256" key="1">
    <source>
        <dbReference type="ARBA" id="ARBA00010394"/>
    </source>
</evidence>
<dbReference type="AlphaFoldDB" id="A0A485L2G8"/>
<reference evidence="9 10" key="1">
    <citation type="submission" date="2019-03" db="EMBL/GenBank/DDBJ databases">
        <authorList>
            <person name="Gaulin E."/>
            <person name="Dumas B."/>
        </authorList>
    </citation>
    <scope>NUCLEOTIDE SEQUENCE [LARGE SCALE GENOMIC DNA]</scope>
    <source>
        <strain evidence="9">CBS 568.67</strain>
    </source>
</reference>
<evidence type="ECO:0000256" key="3">
    <source>
        <dbReference type="ARBA" id="ARBA00022737"/>
    </source>
</evidence>
<dbReference type="SUPFAM" id="SSF48371">
    <property type="entry name" value="ARM repeat"/>
    <property type="match status" value="1"/>
</dbReference>
<dbReference type="Pfam" id="PF00514">
    <property type="entry name" value="Arm"/>
    <property type="match status" value="1"/>
</dbReference>
<accession>A0A485L2G8</accession>
<gene>
    <name evidence="9" type="primary">Aste57867_15031</name>
    <name evidence="8" type="ORF">As57867_014975</name>
    <name evidence="9" type="ORF">ASTE57867_15031</name>
</gene>
<evidence type="ECO:0000256" key="6">
    <source>
        <dbReference type="PROSITE-ProRule" id="PRU00259"/>
    </source>
</evidence>
<dbReference type="GO" id="GO:0006606">
    <property type="term" value="P:protein import into nucleus"/>
    <property type="evidence" value="ECO:0007669"/>
    <property type="project" value="InterPro"/>
</dbReference>
<dbReference type="SMART" id="SM00185">
    <property type="entry name" value="ARM"/>
    <property type="match status" value="7"/>
</dbReference>
<dbReference type="PANTHER" id="PTHR23316">
    <property type="entry name" value="IMPORTIN ALPHA"/>
    <property type="match status" value="1"/>
</dbReference>
<organism evidence="9 10">
    <name type="scientific">Aphanomyces stellatus</name>
    <dbReference type="NCBI Taxonomy" id="120398"/>
    <lineage>
        <taxon>Eukaryota</taxon>
        <taxon>Sar</taxon>
        <taxon>Stramenopiles</taxon>
        <taxon>Oomycota</taxon>
        <taxon>Saprolegniomycetes</taxon>
        <taxon>Saprolegniales</taxon>
        <taxon>Verrucalvaceae</taxon>
        <taxon>Aphanomyces</taxon>
    </lineage>
</organism>
<dbReference type="Gene3D" id="1.25.10.10">
    <property type="entry name" value="Leucine-rich Repeat Variant"/>
    <property type="match status" value="1"/>
</dbReference>
<feature type="region of interest" description="Disordered" evidence="7">
    <location>
        <begin position="1"/>
        <end position="42"/>
    </location>
</feature>
<evidence type="ECO:0000256" key="2">
    <source>
        <dbReference type="ARBA" id="ARBA00022448"/>
    </source>
</evidence>
<dbReference type="GO" id="GO:0005737">
    <property type="term" value="C:cytoplasm"/>
    <property type="evidence" value="ECO:0007669"/>
    <property type="project" value="InterPro"/>
</dbReference>
<evidence type="ECO:0000313" key="9">
    <source>
        <dbReference type="EMBL" id="VFT91845.1"/>
    </source>
</evidence>
<feature type="region of interest" description="Disordered" evidence="7">
    <location>
        <begin position="508"/>
        <end position="535"/>
    </location>
</feature>
<keyword evidence="4 5" id="KW-0653">Protein transport</keyword>
<protein>
    <recommendedName>
        <fullName evidence="5">Importin subunit alpha</fullName>
    </recommendedName>
</protein>
<dbReference type="OrthoDB" id="29145at2759"/>
<keyword evidence="10" id="KW-1185">Reference proteome</keyword>
<dbReference type="Proteomes" id="UP000332933">
    <property type="component" value="Unassembled WGS sequence"/>
</dbReference>
<feature type="compositionally biased region" description="Basic residues" evidence="7">
    <location>
        <begin position="11"/>
        <end position="21"/>
    </location>
</feature>
<comment type="similarity">
    <text evidence="1 5">Belongs to the importin alpha family.</text>
</comment>
<evidence type="ECO:0000256" key="4">
    <source>
        <dbReference type="ARBA" id="ARBA00022927"/>
    </source>
</evidence>
<dbReference type="EMBL" id="CAADRA010005629">
    <property type="protein sequence ID" value="VFT91845.1"/>
    <property type="molecule type" value="Genomic_DNA"/>
</dbReference>
<reference evidence="8" key="2">
    <citation type="submission" date="2019-06" db="EMBL/GenBank/DDBJ databases">
        <title>Genomics analysis of Aphanomyces spp. identifies a new class of oomycete effector associated with host adaptation.</title>
        <authorList>
            <person name="Gaulin E."/>
        </authorList>
    </citation>
    <scope>NUCLEOTIDE SEQUENCE</scope>
    <source>
        <strain evidence="8">CBS 578.67</strain>
    </source>
</reference>
<evidence type="ECO:0000313" key="10">
    <source>
        <dbReference type="Proteomes" id="UP000332933"/>
    </source>
</evidence>
<dbReference type="InterPro" id="IPR000225">
    <property type="entry name" value="Armadillo"/>
</dbReference>
<sequence length="535" mass="58659">MQSHESVKAKTQLKKSTRARAAHGEFVRKSKQSALNKRRRLPDEGVEDMDDLEFQKLLQALAASPEHTLPILEQMKTGLSACSAERLDRVAESGVIPILLELLERPSSTTMELTQILWCLTFITSGLYEHTRAVLPAVPTLLSFVETPELAEHAAWTLGNIAADCEEFRLHLIRHGAIPPLVEHLHHPQNADMLKVSLWALSNMARGTQTSAKAFFDQDIGAVALALLQANETPDVVQELLWLLSFLTAKEDKYLHWLLEHDLLGGLLHHVDDKDSHVLTPLLRVCGNICSVGPDAAEWQLPYIHALASEPRFLFMLKRLLQLDHDPQVVAEAAWVTSNLAARDVSVVNTLVQHDFVQRLGLCFRDGGYETRKEASFALYNIAVTAAYAPLVVEQDVLDGFVALLTVADPNVVANALSFVEHVLRHVPQGVFLVESAGGIDALESVQDGASDYLATKAEQLVNEFYGETYDAPLSPTSTSAPSSSTSGILLIIKHSHPHYHLAISFQGPPSSSSGGGGMGRGAHMTRPAWATQQH</sequence>
<dbReference type="PROSITE" id="PS50176">
    <property type="entry name" value="ARM_REPEAT"/>
    <property type="match status" value="1"/>
</dbReference>
<dbReference type="InterPro" id="IPR024931">
    <property type="entry name" value="Importin_alpha"/>
</dbReference>
<keyword evidence="3" id="KW-0677">Repeat</keyword>
<evidence type="ECO:0000313" key="8">
    <source>
        <dbReference type="EMBL" id="KAF0694061.1"/>
    </source>
</evidence>
<dbReference type="InterPro" id="IPR016024">
    <property type="entry name" value="ARM-type_fold"/>
</dbReference>
<keyword evidence="2 5" id="KW-0813">Transport</keyword>
<evidence type="ECO:0000256" key="5">
    <source>
        <dbReference type="PIRNR" id="PIRNR005673"/>
    </source>
</evidence>
<dbReference type="GO" id="GO:0061608">
    <property type="term" value="F:nuclear import signal receptor activity"/>
    <property type="evidence" value="ECO:0007669"/>
    <property type="project" value="InterPro"/>
</dbReference>
<feature type="repeat" description="ARM" evidence="6">
    <location>
        <begin position="176"/>
        <end position="205"/>
    </location>
</feature>
<proteinExistence type="inferred from homology"/>
<evidence type="ECO:0000256" key="7">
    <source>
        <dbReference type="SAM" id="MobiDB-lite"/>
    </source>
</evidence>
<dbReference type="PIRSF" id="PIRSF005673">
    <property type="entry name" value="Importin_alpha"/>
    <property type="match status" value="1"/>
</dbReference>
<dbReference type="InterPro" id="IPR011989">
    <property type="entry name" value="ARM-like"/>
</dbReference>